<organism evidence="2 3">
    <name type="scientific">Dioscorea cayennensis subsp. rotundata</name>
    <name type="common">White Guinea yam</name>
    <name type="synonym">Dioscorea rotundata</name>
    <dbReference type="NCBI Taxonomy" id="55577"/>
    <lineage>
        <taxon>Eukaryota</taxon>
        <taxon>Viridiplantae</taxon>
        <taxon>Streptophyta</taxon>
        <taxon>Embryophyta</taxon>
        <taxon>Tracheophyta</taxon>
        <taxon>Spermatophyta</taxon>
        <taxon>Magnoliopsida</taxon>
        <taxon>Liliopsida</taxon>
        <taxon>Dioscoreales</taxon>
        <taxon>Dioscoreaceae</taxon>
        <taxon>Dioscorea</taxon>
    </lineage>
</organism>
<evidence type="ECO:0000313" key="2">
    <source>
        <dbReference type="Proteomes" id="UP001515500"/>
    </source>
</evidence>
<evidence type="ECO:0000259" key="1">
    <source>
        <dbReference type="Pfam" id="PF13966"/>
    </source>
</evidence>
<accession>A0AB40AXX9</accession>
<name>A0AB40AXX9_DIOCR</name>
<sequence length="191" mass="22041">MWVTPTSFKGFVPRKITAFAWLVWDRKILTLDTLFARGCNKLSSVTCLLCCSDIESIDHLFFRCRFSMDIWDRLALIFSFQRAPSSSLDLWGSWLCELDPLIRLPCSLIARVALWHIWLTRNNCVFNSVIISMHVVFLNICHMYLSWMSAAPAKELHKLEDSIAAVRRYIQFFGSHSCLELEPDGPVDFTG</sequence>
<dbReference type="RefSeq" id="XP_039119649.1">
    <property type="nucleotide sequence ID" value="XM_039263715.1"/>
</dbReference>
<dbReference type="GeneID" id="120255949"/>
<dbReference type="Pfam" id="PF13966">
    <property type="entry name" value="zf-RVT"/>
    <property type="match status" value="1"/>
</dbReference>
<protein>
    <submittedName>
        <fullName evidence="3">Uncharacterized protein LOC120255949</fullName>
    </submittedName>
</protein>
<evidence type="ECO:0000313" key="3">
    <source>
        <dbReference type="RefSeq" id="XP_039119649.1"/>
    </source>
</evidence>
<reference evidence="3" key="1">
    <citation type="submission" date="2025-08" db="UniProtKB">
        <authorList>
            <consortium name="RefSeq"/>
        </authorList>
    </citation>
    <scope>IDENTIFICATION</scope>
</reference>
<dbReference type="AlphaFoldDB" id="A0AB40AXX9"/>
<keyword evidence="2" id="KW-1185">Reference proteome</keyword>
<proteinExistence type="predicted"/>
<gene>
    <name evidence="3" type="primary">LOC120255949</name>
</gene>
<feature type="domain" description="Reverse transcriptase zinc-binding" evidence="1">
    <location>
        <begin position="8"/>
        <end position="71"/>
    </location>
</feature>
<dbReference type="Proteomes" id="UP001515500">
    <property type="component" value="Unplaced"/>
</dbReference>
<dbReference type="InterPro" id="IPR026960">
    <property type="entry name" value="RVT-Znf"/>
</dbReference>